<dbReference type="InterPro" id="IPR023393">
    <property type="entry name" value="START-like_dom_sf"/>
</dbReference>
<dbReference type="PANTHER" id="PTHR21266">
    <property type="entry name" value="IRON-SULFUR DOMAIN CONTAINING PROTEIN"/>
    <property type="match status" value="1"/>
</dbReference>
<evidence type="ECO:0000256" key="5">
    <source>
        <dbReference type="ARBA" id="ARBA00023014"/>
    </source>
</evidence>
<evidence type="ECO:0000259" key="6">
    <source>
        <dbReference type="PROSITE" id="PS51296"/>
    </source>
</evidence>
<name>A0A845B0U1_9SPHN</name>
<evidence type="ECO:0000256" key="1">
    <source>
        <dbReference type="ARBA" id="ARBA00022714"/>
    </source>
</evidence>
<evidence type="ECO:0000256" key="3">
    <source>
        <dbReference type="ARBA" id="ARBA00023002"/>
    </source>
</evidence>
<keyword evidence="3" id="KW-0560">Oxidoreductase</keyword>
<reference evidence="7 8" key="1">
    <citation type="submission" date="2019-12" db="EMBL/GenBank/DDBJ databases">
        <title>Genomic-based taxomic classification of the family Erythrobacteraceae.</title>
        <authorList>
            <person name="Xu L."/>
        </authorList>
    </citation>
    <scope>NUCLEOTIDE SEQUENCE [LARGE SCALE GENOMIC DNA]</scope>
    <source>
        <strain evidence="7 8">KCTC 42453</strain>
    </source>
</reference>
<keyword evidence="4" id="KW-0408">Iron</keyword>
<dbReference type="Proteomes" id="UP000431922">
    <property type="component" value="Unassembled WGS sequence"/>
</dbReference>
<dbReference type="EMBL" id="WTYL01000003">
    <property type="protein sequence ID" value="MXP45353.1"/>
    <property type="molecule type" value="Genomic_DNA"/>
</dbReference>
<dbReference type="InterPro" id="IPR017941">
    <property type="entry name" value="Rieske_2Fe-2S"/>
</dbReference>
<proteinExistence type="predicted"/>
<dbReference type="RefSeq" id="WP_160756962.1">
    <property type="nucleotide sequence ID" value="NZ_WTYL01000003.1"/>
</dbReference>
<evidence type="ECO:0000256" key="2">
    <source>
        <dbReference type="ARBA" id="ARBA00022723"/>
    </source>
</evidence>
<evidence type="ECO:0000313" key="7">
    <source>
        <dbReference type="EMBL" id="MXP45353.1"/>
    </source>
</evidence>
<dbReference type="AlphaFoldDB" id="A0A845B0U1"/>
<dbReference type="GO" id="GO:0051537">
    <property type="term" value="F:2 iron, 2 sulfur cluster binding"/>
    <property type="evidence" value="ECO:0007669"/>
    <property type="project" value="UniProtKB-KW"/>
</dbReference>
<keyword evidence="2" id="KW-0479">Metal-binding</keyword>
<dbReference type="SUPFAM" id="SSF55961">
    <property type="entry name" value="Bet v1-like"/>
    <property type="match status" value="1"/>
</dbReference>
<comment type="caution">
    <text evidence="7">The sequence shown here is derived from an EMBL/GenBank/DDBJ whole genome shotgun (WGS) entry which is preliminary data.</text>
</comment>
<evidence type="ECO:0000256" key="4">
    <source>
        <dbReference type="ARBA" id="ARBA00023004"/>
    </source>
</evidence>
<dbReference type="InterPro" id="IPR036922">
    <property type="entry name" value="Rieske_2Fe-2S_sf"/>
</dbReference>
<dbReference type="SUPFAM" id="SSF50022">
    <property type="entry name" value="ISP domain"/>
    <property type="match status" value="1"/>
</dbReference>
<dbReference type="OrthoDB" id="7421815at2"/>
<dbReference type="Pfam" id="PF00355">
    <property type="entry name" value="Rieske"/>
    <property type="match status" value="1"/>
</dbReference>
<dbReference type="Gene3D" id="3.30.530.20">
    <property type="match status" value="1"/>
</dbReference>
<dbReference type="PROSITE" id="PS51296">
    <property type="entry name" value="RIESKE"/>
    <property type="match status" value="1"/>
</dbReference>
<keyword evidence="1" id="KW-0001">2Fe-2S</keyword>
<keyword evidence="5" id="KW-0411">Iron-sulfur</keyword>
<feature type="domain" description="Rieske" evidence="6">
    <location>
        <begin position="169"/>
        <end position="259"/>
    </location>
</feature>
<accession>A0A845B0U1</accession>
<sequence>MIEVPTLSLAGTYRRRVNASLERIWENVLDWEHLAHFHDGSFSECELLASGPWGWRVELTPRGGTPQRIELRADRVAGRYVSTTIEGSTKGTEIRVALEPIDTNLVDVTVEFHLPEARPDRLEALGEVYCAAYAKLWDEDEVMMQARERALARRTTPDRTAPALDLGAEQAVRAMLPMPFEFGGAMFRLIDHEGSLVAHSAVCPHWLGPLDEAPVVDGSIRCPWHGYVFDVVDGRCQSQPALKLAPPPEVRLIDGCVVAARAF</sequence>
<keyword evidence="8" id="KW-1185">Reference proteome</keyword>
<dbReference type="CDD" id="cd03467">
    <property type="entry name" value="Rieske"/>
    <property type="match status" value="1"/>
</dbReference>
<dbReference type="CDD" id="cd07812">
    <property type="entry name" value="SRPBCC"/>
    <property type="match status" value="1"/>
</dbReference>
<dbReference type="GO" id="GO:0016491">
    <property type="term" value="F:oxidoreductase activity"/>
    <property type="evidence" value="ECO:0007669"/>
    <property type="project" value="UniProtKB-KW"/>
</dbReference>
<dbReference type="Gene3D" id="2.102.10.10">
    <property type="entry name" value="Rieske [2Fe-2S] iron-sulphur domain"/>
    <property type="match status" value="1"/>
</dbReference>
<dbReference type="InterPro" id="IPR050584">
    <property type="entry name" value="Cholesterol_7-desaturase"/>
</dbReference>
<protein>
    <submittedName>
        <fullName evidence="7">Rieske 2Fe-2S domain-containing protein</fullName>
    </submittedName>
</protein>
<organism evidence="7 8">
    <name type="scientific">Allopontixanthobacter sediminis</name>
    <dbReference type="NCBI Taxonomy" id="1689985"/>
    <lineage>
        <taxon>Bacteria</taxon>
        <taxon>Pseudomonadati</taxon>
        <taxon>Pseudomonadota</taxon>
        <taxon>Alphaproteobacteria</taxon>
        <taxon>Sphingomonadales</taxon>
        <taxon>Erythrobacteraceae</taxon>
        <taxon>Allopontixanthobacter</taxon>
    </lineage>
</organism>
<evidence type="ECO:0000313" key="8">
    <source>
        <dbReference type="Proteomes" id="UP000431922"/>
    </source>
</evidence>
<gene>
    <name evidence="7" type="ORF">GRI65_12930</name>
</gene>
<dbReference type="PANTHER" id="PTHR21266:SF60">
    <property type="entry name" value="3-KETOSTEROID-9-ALPHA-MONOOXYGENASE, OXYGENASE COMPONENT"/>
    <property type="match status" value="1"/>
</dbReference>
<dbReference type="GO" id="GO:0046872">
    <property type="term" value="F:metal ion binding"/>
    <property type="evidence" value="ECO:0007669"/>
    <property type="project" value="UniProtKB-KW"/>
</dbReference>